<evidence type="ECO:0000256" key="1">
    <source>
        <dbReference type="SAM" id="MobiDB-lite"/>
    </source>
</evidence>
<dbReference type="EMBL" id="KZ825834">
    <property type="protein sequence ID" value="PYH96728.1"/>
    <property type="molecule type" value="Genomic_DNA"/>
</dbReference>
<proteinExistence type="predicted"/>
<dbReference type="STRING" id="1448320.A0A319E7N8"/>
<protein>
    <recommendedName>
        <fullName evidence="4">CENP-V/GFA domain-containing protein</fullName>
    </recommendedName>
</protein>
<dbReference type="InterPro" id="IPR011057">
    <property type="entry name" value="Mss4-like_sf"/>
</dbReference>
<dbReference type="OrthoDB" id="3907216at2759"/>
<evidence type="ECO:0000313" key="2">
    <source>
        <dbReference type="EMBL" id="PYH96728.1"/>
    </source>
</evidence>
<feature type="compositionally biased region" description="Acidic residues" evidence="1">
    <location>
        <begin position="143"/>
        <end position="165"/>
    </location>
</feature>
<accession>A0A319E7N8</accession>
<evidence type="ECO:0000313" key="3">
    <source>
        <dbReference type="Proteomes" id="UP000247810"/>
    </source>
</evidence>
<dbReference type="Gene3D" id="3.90.1590.10">
    <property type="entry name" value="glutathione-dependent formaldehyde- activating enzyme (gfa)"/>
    <property type="match status" value="1"/>
</dbReference>
<reference evidence="2 3" key="1">
    <citation type="submission" date="2018-02" db="EMBL/GenBank/DDBJ databases">
        <title>The genomes of Aspergillus section Nigri reveals drivers in fungal speciation.</title>
        <authorList>
            <consortium name="DOE Joint Genome Institute"/>
            <person name="Vesth T.C."/>
            <person name="Nybo J."/>
            <person name="Theobald S."/>
            <person name="Brandl J."/>
            <person name="Frisvad J.C."/>
            <person name="Nielsen K.F."/>
            <person name="Lyhne E.K."/>
            <person name="Kogle M.E."/>
            <person name="Kuo A."/>
            <person name="Riley R."/>
            <person name="Clum A."/>
            <person name="Nolan M."/>
            <person name="Lipzen A."/>
            <person name="Salamov A."/>
            <person name="Henrissat B."/>
            <person name="Wiebenga A."/>
            <person name="De vries R.P."/>
            <person name="Grigoriev I.V."/>
            <person name="Mortensen U.H."/>
            <person name="Andersen M.R."/>
            <person name="Baker S.E."/>
        </authorList>
    </citation>
    <scope>NUCLEOTIDE SEQUENCE [LARGE SCALE GENOMIC DNA]</scope>
    <source>
        <strain evidence="2 3">CBS 707.79</strain>
    </source>
</reference>
<feature type="region of interest" description="Disordered" evidence="1">
    <location>
        <begin position="133"/>
        <end position="174"/>
    </location>
</feature>
<organism evidence="2 3">
    <name type="scientific">Aspergillus ellipticus CBS 707.79</name>
    <dbReference type="NCBI Taxonomy" id="1448320"/>
    <lineage>
        <taxon>Eukaryota</taxon>
        <taxon>Fungi</taxon>
        <taxon>Dikarya</taxon>
        <taxon>Ascomycota</taxon>
        <taxon>Pezizomycotina</taxon>
        <taxon>Eurotiomycetes</taxon>
        <taxon>Eurotiomycetidae</taxon>
        <taxon>Eurotiales</taxon>
        <taxon>Aspergillaceae</taxon>
        <taxon>Aspergillus</taxon>
        <taxon>Aspergillus subgen. Circumdati</taxon>
    </lineage>
</organism>
<dbReference type="SUPFAM" id="SSF51316">
    <property type="entry name" value="Mss4-like"/>
    <property type="match status" value="1"/>
</dbReference>
<feature type="region of interest" description="Disordered" evidence="1">
    <location>
        <begin position="247"/>
        <end position="272"/>
    </location>
</feature>
<dbReference type="AlphaFoldDB" id="A0A319E7N8"/>
<name>A0A319E7N8_9EURO</name>
<dbReference type="VEuPathDB" id="FungiDB:BO71DRAFT_374792"/>
<sequence>MPGIEPLRGSCQCGRNQYQIRLPDNVTDHAYVYFDTTRDNRRFHASPLTAWLRVPLTWYQSHTESYFPDETHATIRRIFSPHHAPHTQRVFCGYCGTPLTYWREEPREEAEYMSVSIGSLYGDDQRMLEDLDLLPPETPSQSSDEEAEEEDSDGEEDEDNDEEKDVEQPEGARQVVVTPVATSRGSPSSNVVIPPGLGVSRSYRHGTLDGIPWFEEMIDGSRLGRLMKTRRGAGVSDDRSTSFEWEVSEWTSGETQAAGKRKRGQHTNVEDA</sequence>
<keyword evidence="3" id="KW-1185">Reference proteome</keyword>
<gene>
    <name evidence="2" type="ORF">BO71DRAFT_374792</name>
</gene>
<dbReference type="Proteomes" id="UP000247810">
    <property type="component" value="Unassembled WGS sequence"/>
</dbReference>
<evidence type="ECO:0008006" key="4">
    <source>
        <dbReference type="Google" id="ProtNLM"/>
    </source>
</evidence>